<evidence type="ECO:0000313" key="5">
    <source>
        <dbReference type="Proteomes" id="UP000326289"/>
    </source>
</evidence>
<accession>A0A5N6J1C9</accession>
<evidence type="ECO:0000256" key="2">
    <source>
        <dbReference type="SAM" id="Phobius"/>
    </source>
</evidence>
<keyword evidence="5" id="KW-1185">Reference proteome</keyword>
<name>A0A5N6J1C9_9EURO</name>
<feature type="transmembrane region" description="Helical" evidence="2">
    <location>
        <begin position="389"/>
        <end position="408"/>
    </location>
</feature>
<dbReference type="EMBL" id="ML732810">
    <property type="protein sequence ID" value="KAB8272040.1"/>
    <property type="molecule type" value="Genomic_DNA"/>
</dbReference>
<dbReference type="InterPro" id="IPR046529">
    <property type="entry name" value="DUF6594"/>
</dbReference>
<feature type="transmembrane region" description="Helical" evidence="2">
    <location>
        <begin position="364"/>
        <end position="383"/>
    </location>
</feature>
<sequence length="437" mass="48778">MPRIVDLEALRMREPEFPSAFAPPEREVKLSELPSVTAPSKKSPVNRRTRSQASENGRKDSSSEDERPKSGPNDPEPKITGQSSEDNPPDNELPRIDEDTPKATDPAGQHSPCDDAPSRTVKAERRGRKGPSMHRKHKGRRERKATMNQVTENRNSEDEPDSRLYSPRLPYEPKGPYSLAPHVTAEMDPKERQQAFKTSKLSELSFYDRLAAAGISAVYQRSQPGKPLSYNIALNSLQRMVLYDLQKQLVDVVQEMVHTQEIKPDSMGTARELLRKYTAAIQDYDYMTEKLIQSTAAREEDPFLVTTNDILGFCLMNDNNLIPSRHQLKLPDHERHRKHRVVLPGPSRNAHDQKVQWSQLLERLLMGVCGGVALIAPMLIMVLHQDQATALTTTSVATILFAVGLAFLGKNLRGQEVLAAVAAYAAVLVVFVGANSP</sequence>
<dbReference type="Proteomes" id="UP000326289">
    <property type="component" value="Unassembled WGS sequence"/>
</dbReference>
<evidence type="ECO:0000259" key="3">
    <source>
        <dbReference type="Pfam" id="PF20237"/>
    </source>
</evidence>
<organism evidence="4 5">
    <name type="scientific">Aspergillus minisclerotigenes</name>
    <dbReference type="NCBI Taxonomy" id="656917"/>
    <lineage>
        <taxon>Eukaryota</taxon>
        <taxon>Fungi</taxon>
        <taxon>Dikarya</taxon>
        <taxon>Ascomycota</taxon>
        <taxon>Pezizomycotina</taxon>
        <taxon>Eurotiomycetes</taxon>
        <taxon>Eurotiomycetidae</taxon>
        <taxon>Eurotiales</taxon>
        <taxon>Aspergillaceae</taxon>
        <taxon>Aspergillus</taxon>
        <taxon>Aspergillus subgen. Circumdati</taxon>
    </lineage>
</organism>
<evidence type="ECO:0000256" key="1">
    <source>
        <dbReference type="SAM" id="MobiDB-lite"/>
    </source>
</evidence>
<dbReference type="AlphaFoldDB" id="A0A5N6J1C9"/>
<reference evidence="4 5" key="1">
    <citation type="submission" date="2019-04" db="EMBL/GenBank/DDBJ databases">
        <title>Fungal friends and foes A comparative genomics study of 23 Aspergillus species from section Flavi.</title>
        <authorList>
            <consortium name="DOE Joint Genome Institute"/>
            <person name="Kjaerbolling I."/>
            <person name="Vesth T.C."/>
            <person name="Frisvad J.C."/>
            <person name="Nybo J.L."/>
            <person name="Theobald S."/>
            <person name="Kildgaard S."/>
            <person name="Petersen T.I."/>
            <person name="Kuo A."/>
            <person name="Sato A."/>
            <person name="Lyhne E.K."/>
            <person name="Kogle M.E."/>
            <person name="Wiebenga A."/>
            <person name="Kun R.S."/>
            <person name="Lubbers R.J."/>
            <person name="Makela M.R."/>
            <person name="Barry K."/>
            <person name="Chovatia M."/>
            <person name="Clum A."/>
            <person name="Daum C."/>
            <person name="Haridas S."/>
            <person name="He G."/>
            <person name="LaButti K."/>
            <person name="Lipzen A."/>
            <person name="Mondo S."/>
            <person name="Pangilinan J."/>
            <person name="Riley R."/>
            <person name="Salamov A."/>
            <person name="Simmons B.A."/>
            <person name="Magnuson J.K."/>
            <person name="Henrissat B."/>
            <person name="Mortensen U.H."/>
            <person name="Larsen T.O."/>
            <person name="De vries R.P."/>
            <person name="Grigoriev I.V."/>
            <person name="Machida M."/>
            <person name="Baker S.E."/>
            <person name="Andersen M.R."/>
        </authorList>
    </citation>
    <scope>NUCLEOTIDE SEQUENCE [LARGE SCALE GENOMIC DNA]</scope>
    <source>
        <strain evidence="4 5">CBS 117635</strain>
    </source>
</reference>
<feature type="compositionally biased region" description="Basic and acidic residues" evidence="1">
    <location>
        <begin position="56"/>
        <end position="69"/>
    </location>
</feature>
<proteinExistence type="predicted"/>
<feature type="compositionally biased region" description="Basic and acidic residues" evidence="1">
    <location>
        <begin position="92"/>
        <end position="102"/>
    </location>
</feature>
<dbReference type="Pfam" id="PF20237">
    <property type="entry name" value="DUF6594"/>
    <property type="match status" value="1"/>
</dbReference>
<feature type="domain" description="DUF6594" evidence="3">
    <location>
        <begin position="348"/>
        <end position="429"/>
    </location>
</feature>
<keyword evidence="2" id="KW-0472">Membrane</keyword>
<keyword evidence="2" id="KW-1133">Transmembrane helix</keyword>
<feature type="region of interest" description="Disordered" evidence="1">
    <location>
        <begin position="12"/>
        <end position="175"/>
    </location>
</feature>
<keyword evidence="2" id="KW-0812">Transmembrane</keyword>
<feature type="transmembrane region" description="Helical" evidence="2">
    <location>
        <begin position="417"/>
        <end position="434"/>
    </location>
</feature>
<feature type="compositionally biased region" description="Basic and acidic residues" evidence="1">
    <location>
        <begin position="112"/>
        <end position="124"/>
    </location>
</feature>
<gene>
    <name evidence="4" type="ORF">BDV30DRAFT_212840</name>
</gene>
<feature type="compositionally biased region" description="Basic residues" evidence="1">
    <location>
        <begin position="125"/>
        <end position="143"/>
    </location>
</feature>
<protein>
    <recommendedName>
        <fullName evidence="3">DUF6594 domain-containing protein</fullName>
    </recommendedName>
</protein>
<evidence type="ECO:0000313" key="4">
    <source>
        <dbReference type="EMBL" id="KAB8272040.1"/>
    </source>
</evidence>